<evidence type="ECO:0000313" key="4">
    <source>
        <dbReference type="Proteomes" id="UP001318860"/>
    </source>
</evidence>
<feature type="region of interest" description="Disordered" evidence="1">
    <location>
        <begin position="161"/>
        <end position="242"/>
    </location>
</feature>
<proteinExistence type="predicted"/>
<evidence type="ECO:0000313" key="3">
    <source>
        <dbReference type="EMBL" id="KAK6161365.1"/>
    </source>
</evidence>
<comment type="caution">
    <text evidence="3">The sequence shown here is derived from an EMBL/GenBank/DDBJ whole genome shotgun (WGS) entry which is preliminary data.</text>
</comment>
<keyword evidence="4" id="KW-1185">Reference proteome</keyword>
<sequence>MAAAPAHGEKPPKFSGADFKRWQQKMLFYLTTLGLSRFLKDDPPTAVGDEEVDNNRRIAVDVWHNSDFLCHNYALNGLDDTLYNVYSTFKTSKELWDSLEKKYKTDDAGTKKFVVVKFLEYKMVDTKTVISQVQEIQIIHRDLVSEGTILNESFQLWNEEDNRKSDVKSSKSGMEAKANLVESSTSNKHKHSGKEKEKAKKFKGNRYNCGKPNHMAKDCRHSKKGNQGGNQQANVTEDKSVPIDMSELDLTAIVFEANMVDNPRSGG</sequence>
<feature type="compositionally biased region" description="Basic residues" evidence="1">
    <location>
        <begin position="187"/>
        <end position="204"/>
    </location>
</feature>
<accession>A0ABR0XQ91</accession>
<dbReference type="Pfam" id="PF00098">
    <property type="entry name" value="zf-CCHC"/>
    <property type="match status" value="1"/>
</dbReference>
<name>A0ABR0XQ91_REHGL</name>
<gene>
    <name evidence="3" type="ORF">DH2020_004746</name>
</gene>
<evidence type="ECO:0000259" key="2">
    <source>
        <dbReference type="Pfam" id="PF00098"/>
    </source>
</evidence>
<dbReference type="Pfam" id="PF14223">
    <property type="entry name" value="Retrotran_gag_2"/>
    <property type="match status" value="1"/>
</dbReference>
<dbReference type="InterPro" id="IPR001878">
    <property type="entry name" value="Znf_CCHC"/>
</dbReference>
<dbReference type="PANTHER" id="PTHR47592:SF27">
    <property type="entry name" value="OS08G0421700 PROTEIN"/>
    <property type="match status" value="1"/>
</dbReference>
<dbReference type="PANTHER" id="PTHR47592">
    <property type="entry name" value="PBF68 PROTEIN"/>
    <property type="match status" value="1"/>
</dbReference>
<dbReference type="Proteomes" id="UP001318860">
    <property type="component" value="Unassembled WGS sequence"/>
</dbReference>
<dbReference type="EMBL" id="JABTTQ020000003">
    <property type="protein sequence ID" value="KAK6161365.1"/>
    <property type="molecule type" value="Genomic_DNA"/>
</dbReference>
<organism evidence="3 4">
    <name type="scientific">Rehmannia glutinosa</name>
    <name type="common">Chinese foxglove</name>
    <dbReference type="NCBI Taxonomy" id="99300"/>
    <lineage>
        <taxon>Eukaryota</taxon>
        <taxon>Viridiplantae</taxon>
        <taxon>Streptophyta</taxon>
        <taxon>Embryophyta</taxon>
        <taxon>Tracheophyta</taxon>
        <taxon>Spermatophyta</taxon>
        <taxon>Magnoliopsida</taxon>
        <taxon>eudicotyledons</taxon>
        <taxon>Gunneridae</taxon>
        <taxon>Pentapetalae</taxon>
        <taxon>asterids</taxon>
        <taxon>lamiids</taxon>
        <taxon>Lamiales</taxon>
        <taxon>Orobanchaceae</taxon>
        <taxon>Rehmannieae</taxon>
        <taxon>Rehmannia</taxon>
    </lineage>
</organism>
<evidence type="ECO:0000256" key="1">
    <source>
        <dbReference type="SAM" id="MobiDB-lite"/>
    </source>
</evidence>
<feature type="domain" description="CCHC-type" evidence="2">
    <location>
        <begin position="207"/>
        <end position="221"/>
    </location>
</feature>
<reference evidence="3 4" key="1">
    <citation type="journal article" date="2021" name="Comput. Struct. Biotechnol. J.">
        <title>De novo genome assembly of the potent medicinal plant Rehmannia glutinosa using nanopore technology.</title>
        <authorList>
            <person name="Ma L."/>
            <person name="Dong C."/>
            <person name="Song C."/>
            <person name="Wang X."/>
            <person name="Zheng X."/>
            <person name="Niu Y."/>
            <person name="Chen S."/>
            <person name="Feng W."/>
        </authorList>
    </citation>
    <scope>NUCLEOTIDE SEQUENCE [LARGE SCALE GENOMIC DNA]</scope>
    <source>
        <strain evidence="3">DH-2019</strain>
    </source>
</reference>
<protein>
    <recommendedName>
        <fullName evidence="2">CCHC-type domain-containing protein</fullName>
    </recommendedName>
</protein>